<reference evidence="1 2" key="1">
    <citation type="submission" date="2023-06" db="EMBL/GenBank/DDBJ databases">
        <title>Sporosarcina sp. nov., isolated from Korean traditional fermented seafood 'Jeotgal'.</title>
        <authorList>
            <person name="Yang A.-I."/>
            <person name="Shin N.-R."/>
        </authorList>
    </citation>
    <scope>NUCLEOTIDE SEQUENCE [LARGE SCALE GENOMIC DNA]</scope>
    <source>
        <strain evidence="1 2">KCTC3840</strain>
    </source>
</reference>
<protein>
    <submittedName>
        <fullName evidence="1">YtxH domain-containing protein</fullName>
    </submittedName>
</protein>
<organism evidence="1 2">
    <name type="scientific">Sporosarcina aquimarina</name>
    <dbReference type="NCBI Taxonomy" id="114975"/>
    <lineage>
        <taxon>Bacteria</taxon>
        <taxon>Bacillati</taxon>
        <taxon>Bacillota</taxon>
        <taxon>Bacilli</taxon>
        <taxon>Bacillales</taxon>
        <taxon>Caryophanaceae</taxon>
        <taxon>Sporosarcina</taxon>
    </lineage>
</organism>
<proteinExistence type="predicted"/>
<evidence type="ECO:0000313" key="1">
    <source>
        <dbReference type="EMBL" id="MDW0110841.1"/>
    </source>
</evidence>
<name>A0ABU4G1J2_9BACL</name>
<dbReference type="Proteomes" id="UP001280629">
    <property type="component" value="Unassembled WGS sequence"/>
</dbReference>
<evidence type="ECO:0000313" key="2">
    <source>
        <dbReference type="Proteomes" id="UP001280629"/>
    </source>
</evidence>
<gene>
    <name evidence="1" type="ORF">QT716_12415</name>
</gene>
<dbReference type="RefSeq" id="WP_317936413.1">
    <property type="nucleotide sequence ID" value="NZ_JAUBDH010000008.1"/>
</dbReference>
<accession>A0ABU4G1J2</accession>
<keyword evidence="2" id="KW-1185">Reference proteome</keyword>
<sequence length="120" mass="13374">MGNSKLGRFILFGALLGAAAAMIDRSTRNTIVDNSKKASNAISYYAKNQDELKQKLVDQKDKFQAAYEQLSGDVSYIKEQVEELKTLTPQVKELVTDTKDTFADSKEEYETIIKESPATS</sequence>
<comment type="caution">
    <text evidence="1">The sequence shown here is derived from an EMBL/GenBank/DDBJ whole genome shotgun (WGS) entry which is preliminary data.</text>
</comment>
<dbReference type="EMBL" id="JAUBDH010000008">
    <property type="protein sequence ID" value="MDW0110841.1"/>
    <property type="molecule type" value="Genomic_DNA"/>
</dbReference>